<dbReference type="EC" id="5.6.2.3" evidence="1"/>
<keyword evidence="1" id="KW-0234">DNA repair</keyword>
<dbReference type="GO" id="GO:0005524">
    <property type="term" value="F:ATP binding"/>
    <property type="evidence" value="ECO:0007669"/>
    <property type="project" value="UniProtKB-KW"/>
</dbReference>
<evidence type="ECO:0000313" key="3">
    <source>
        <dbReference type="EMBL" id="KAK0469457.1"/>
    </source>
</evidence>
<dbReference type="Gene3D" id="3.40.50.300">
    <property type="entry name" value="P-loop containing nucleotide triphosphate hydrolases"/>
    <property type="match status" value="1"/>
</dbReference>
<name>A0AA39NPI2_ARMTA</name>
<evidence type="ECO:0000259" key="2">
    <source>
        <dbReference type="Pfam" id="PF05970"/>
    </source>
</evidence>
<dbReference type="SUPFAM" id="SSF52540">
    <property type="entry name" value="P-loop containing nucleoside triphosphate hydrolases"/>
    <property type="match status" value="1"/>
</dbReference>
<dbReference type="GO" id="GO:0000723">
    <property type="term" value="P:telomere maintenance"/>
    <property type="evidence" value="ECO:0007669"/>
    <property type="project" value="InterPro"/>
</dbReference>
<dbReference type="GO" id="GO:0006310">
    <property type="term" value="P:DNA recombination"/>
    <property type="evidence" value="ECO:0007669"/>
    <property type="project" value="UniProtKB-KW"/>
</dbReference>
<accession>A0AA39NPI2</accession>
<comment type="similarity">
    <text evidence="1">Belongs to the helicase family.</text>
</comment>
<dbReference type="Proteomes" id="UP001175211">
    <property type="component" value="Unassembled WGS sequence"/>
</dbReference>
<feature type="non-terminal residue" evidence="3">
    <location>
        <position position="1"/>
    </location>
</feature>
<keyword evidence="1" id="KW-0067">ATP-binding</keyword>
<proteinExistence type="inferred from homology"/>
<reference evidence="3" key="1">
    <citation type="submission" date="2023-06" db="EMBL/GenBank/DDBJ databases">
        <authorList>
            <consortium name="Lawrence Berkeley National Laboratory"/>
            <person name="Ahrendt S."/>
            <person name="Sahu N."/>
            <person name="Indic B."/>
            <person name="Wong-Bajracharya J."/>
            <person name="Merenyi Z."/>
            <person name="Ke H.-M."/>
            <person name="Monk M."/>
            <person name="Kocsube S."/>
            <person name="Drula E."/>
            <person name="Lipzen A."/>
            <person name="Balint B."/>
            <person name="Henrissat B."/>
            <person name="Andreopoulos B."/>
            <person name="Martin F.M."/>
            <person name="Harder C.B."/>
            <person name="Rigling D."/>
            <person name="Ford K.L."/>
            <person name="Foster G.D."/>
            <person name="Pangilinan J."/>
            <person name="Papanicolaou A."/>
            <person name="Barry K."/>
            <person name="LaButti K."/>
            <person name="Viragh M."/>
            <person name="Koriabine M."/>
            <person name="Yan M."/>
            <person name="Riley R."/>
            <person name="Champramary S."/>
            <person name="Plett K.L."/>
            <person name="Tsai I.J."/>
            <person name="Slot J."/>
            <person name="Sipos G."/>
            <person name="Plett J."/>
            <person name="Nagy L.G."/>
            <person name="Grigoriev I.V."/>
        </authorList>
    </citation>
    <scope>NUCLEOTIDE SEQUENCE</scope>
    <source>
        <strain evidence="3">CCBAS 213</strain>
    </source>
</reference>
<evidence type="ECO:0000313" key="4">
    <source>
        <dbReference type="Proteomes" id="UP001175211"/>
    </source>
</evidence>
<comment type="catalytic activity">
    <reaction evidence="1">
        <text>ATP + H2O = ADP + phosphate + H(+)</text>
        <dbReference type="Rhea" id="RHEA:13065"/>
        <dbReference type="ChEBI" id="CHEBI:15377"/>
        <dbReference type="ChEBI" id="CHEBI:15378"/>
        <dbReference type="ChEBI" id="CHEBI:30616"/>
        <dbReference type="ChEBI" id="CHEBI:43474"/>
        <dbReference type="ChEBI" id="CHEBI:456216"/>
        <dbReference type="EC" id="5.6.2.3"/>
    </reaction>
</comment>
<sequence>LNKEQRWAFFIVAEHSLQNRPDQLHMFLGGPGGTGKSTVIKALTDFFARRQQERCFRLSSFTGVAAKNISGSTLHALLMLSQ</sequence>
<dbReference type="AlphaFoldDB" id="A0AA39NPI2"/>
<dbReference type="Pfam" id="PF05970">
    <property type="entry name" value="PIF1"/>
    <property type="match status" value="1"/>
</dbReference>
<gene>
    <name evidence="3" type="ORF">EV420DRAFT_1243120</name>
</gene>
<comment type="caution">
    <text evidence="3">The sequence shown here is derived from an EMBL/GenBank/DDBJ whole genome shotgun (WGS) entry which is preliminary data.</text>
</comment>
<dbReference type="InterPro" id="IPR051055">
    <property type="entry name" value="PIF1_helicase"/>
</dbReference>
<keyword evidence="1" id="KW-0547">Nucleotide-binding</keyword>
<dbReference type="RefSeq" id="XP_060339250.1">
    <property type="nucleotide sequence ID" value="XM_060466653.1"/>
</dbReference>
<comment type="cofactor">
    <cofactor evidence="1">
        <name>Mg(2+)</name>
        <dbReference type="ChEBI" id="CHEBI:18420"/>
    </cofactor>
</comment>
<feature type="domain" description="DNA helicase Pif1-like DEAD-box helicase" evidence="2">
    <location>
        <begin position="1"/>
        <end position="77"/>
    </location>
</feature>
<dbReference type="GO" id="GO:0043139">
    <property type="term" value="F:5'-3' DNA helicase activity"/>
    <property type="evidence" value="ECO:0007669"/>
    <property type="project" value="UniProtKB-EC"/>
</dbReference>
<keyword evidence="4" id="KW-1185">Reference proteome</keyword>
<keyword evidence="1" id="KW-0227">DNA damage</keyword>
<dbReference type="InterPro" id="IPR010285">
    <property type="entry name" value="DNA_helicase_pif1-like_DEAD"/>
</dbReference>
<dbReference type="GO" id="GO:0016787">
    <property type="term" value="F:hydrolase activity"/>
    <property type="evidence" value="ECO:0007669"/>
    <property type="project" value="UniProtKB-KW"/>
</dbReference>
<dbReference type="PANTHER" id="PTHR47642">
    <property type="entry name" value="ATP-DEPENDENT DNA HELICASE"/>
    <property type="match status" value="1"/>
</dbReference>
<dbReference type="GO" id="GO:0006281">
    <property type="term" value="P:DNA repair"/>
    <property type="evidence" value="ECO:0007669"/>
    <property type="project" value="UniProtKB-KW"/>
</dbReference>
<keyword evidence="1" id="KW-0347">Helicase</keyword>
<organism evidence="3 4">
    <name type="scientific">Armillaria tabescens</name>
    <name type="common">Ringless honey mushroom</name>
    <name type="synonym">Agaricus tabescens</name>
    <dbReference type="NCBI Taxonomy" id="1929756"/>
    <lineage>
        <taxon>Eukaryota</taxon>
        <taxon>Fungi</taxon>
        <taxon>Dikarya</taxon>
        <taxon>Basidiomycota</taxon>
        <taxon>Agaricomycotina</taxon>
        <taxon>Agaricomycetes</taxon>
        <taxon>Agaricomycetidae</taxon>
        <taxon>Agaricales</taxon>
        <taxon>Marasmiineae</taxon>
        <taxon>Physalacriaceae</taxon>
        <taxon>Desarmillaria</taxon>
    </lineage>
</organism>
<dbReference type="InterPro" id="IPR027417">
    <property type="entry name" value="P-loop_NTPase"/>
</dbReference>
<dbReference type="EMBL" id="JAUEPS010000001">
    <property type="protein sequence ID" value="KAK0469457.1"/>
    <property type="molecule type" value="Genomic_DNA"/>
</dbReference>
<dbReference type="GeneID" id="85350201"/>
<feature type="non-terminal residue" evidence="3">
    <location>
        <position position="82"/>
    </location>
</feature>
<keyword evidence="1" id="KW-0378">Hydrolase</keyword>
<evidence type="ECO:0000256" key="1">
    <source>
        <dbReference type="RuleBase" id="RU363044"/>
    </source>
</evidence>
<keyword evidence="1" id="KW-0233">DNA recombination</keyword>
<protein>
    <recommendedName>
        <fullName evidence="1">ATP-dependent DNA helicase</fullName>
        <ecNumber evidence="1">5.6.2.3</ecNumber>
    </recommendedName>
</protein>